<organism evidence="2 3">
    <name type="scientific">Photinus pyralis</name>
    <name type="common">Common eastern firefly</name>
    <name type="synonym">Lampyris pyralis</name>
    <dbReference type="NCBI Taxonomy" id="7054"/>
    <lineage>
        <taxon>Eukaryota</taxon>
        <taxon>Metazoa</taxon>
        <taxon>Ecdysozoa</taxon>
        <taxon>Arthropoda</taxon>
        <taxon>Hexapoda</taxon>
        <taxon>Insecta</taxon>
        <taxon>Pterygota</taxon>
        <taxon>Neoptera</taxon>
        <taxon>Endopterygota</taxon>
        <taxon>Coleoptera</taxon>
        <taxon>Polyphaga</taxon>
        <taxon>Elateriformia</taxon>
        <taxon>Elateroidea</taxon>
        <taxon>Lampyridae</taxon>
        <taxon>Lampyrinae</taxon>
        <taxon>Photinus</taxon>
    </lineage>
</organism>
<accession>A0A5N4B4G5</accession>
<feature type="region of interest" description="Disordered" evidence="1">
    <location>
        <begin position="1"/>
        <end position="34"/>
    </location>
</feature>
<protein>
    <submittedName>
        <fullName evidence="2">Uncharacterized protein</fullName>
    </submittedName>
</protein>
<name>A0A5N4B4G5_PHOPY</name>
<dbReference type="AlphaFoldDB" id="A0A5N4B4G5"/>
<comment type="caution">
    <text evidence="2">The sequence shown here is derived from an EMBL/GenBank/DDBJ whole genome shotgun (WGS) entry which is preliminary data.</text>
</comment>
<keyword evidence="3" id="KW-1185">Reference proteome</keyword>
<dbReference type="Proteomes" id="UP000327044">
    <property type="component" value="Unassembled WGS sequence"/>
</dbReference>
<evidence type="ECO:0000313" key="2">
    <source>
        <dbReference type="EMBL" id="KAB0804482.1"/>
    </source>
</evidence>
<gene>
    <name evidence="2" type="ORF">PPYR_01452</name>
</gene>
<reference evidence="2 3" key="1">
    <citation type="journal article" date="2018" name="Elife">
        <title>Firefly genomes illuminate parallel origins of bioluminescence in beetles.</title>
        <authorList>
            <person name="Fallon T.R."/>
            <person name="Lower S.E."/>
            <person name="Chang C.H."/>
            <person name="Bessho-Uehara M."/>
            <person name="Martin G.J."/>
            <person name="Bewick A.J."/>
            <person name="Behringer M."/>
            <person name="Debat H.J."/>
            <person name="Wong I."/>
            <person name="Day J.C."/>
            <person name="Suvorov A."/>
            <person name="Silva C.J."/>
            <person name="Stanger-Hall K.F."/>
            <person name="Hall D.W."/>
            <person name="Schmitz R.J."/>
            <person name="Nelson D.R."/>
            <person name="Lewis S.M."/>
            <person name="Shigenobu S."/>
            <person name="Bybee S.M."/>
            <person name="Larracuente A.M."/>
            <person name="Oba Y."/>
            <person name="Weng J.K."/>
        </authorList>
    </citation>
    <scope>NUCLEOTIDE SEQUENCE [LARGE SCALE GENOMIC DNA]</scope>
    <source>
        <strain evidence="2">1611_PpyrPB1</strain>
        <tissue evidence="2">Whole body</tissue>
    </source>
</reference>
<dbReference type="EMBL" id="VVIM01000001">
    <property type="protein sequence ID" value="KAB0804482.1"/>
    <property type="molecule type" value="Genomic_DNA"/>
</dbReference>
<proteinExistence type="predicted"/>
<sequence length="105" mass="11697">MRQPPGQWAPEPFPRTTRSVGIQTSPGMGEPVRVTLRDNGRNLKRQLLLRVTSTRNPNLAVHLCWRCGRWPPSSVPGARWSGDCHPGAPAVRNCRKPGTLRDILP</sequence>
<dbReference type="InParanoid" id="A0A5N4B4G5"/>
<feature type="compositionally biased region" description="Polar residues" evidence="1">
    <location>
        <begin position="16"/>
        <end position="26"/>
    </location>
</feature>
<evidence type="ECO:0000256" key="1">
    <source>
        <dbReference type="SAM" id="MobiDB-lite"/>
    </source>
</evidence>
<evidence type="ECO:0000313" key="3">
    <source>
        <dbReference type="Proteomes" id="UP000327044"/>
    </source>
</evidence>